<protein>
    <submittedName>
        <fullName evidence="1">Uncharacterized protein</fullName>
    </submittedName>
</protein>
<reference evidence="1 2" key="1">
    <citation type="submission" date="2014-12" db="EMBL/GenBank/DDBJ databases">
        <authorList>
            <person name="Kuzmanovic N."/>
            <person name="Pulawska J."/>
            <person name="Obradovic A."/>
        </authorList>
    </citation>
    <scope>NUCLEOTIDE SEQUENCE [LARGE SCALE GENOMIC DNA]</scope>
    <source>
        <strain evidence="1 2">KFB 330</strain>
    </source>
</reference>
<dbReference type="EMBL" id="JWIT01000003">
    <property type="protein sequence ID" value="KJF74786.1"/>
    <property type="molecule type" value="Genomic_DNA"/>
</dbReference>
<dbReference type="RefSeq" id="WP_045016204.1">
    <property type="nucleotide sequence ID" value="NZ_CP166104.1"/>
</dbReference>
<evidence type="ECO:0000313" key="1">
    <source>
        <dbReference type="EMBL" id="KJF74786.1"/>
    </source>
</evidence>
<dbReference type="Proteomes" id="UP000032564">
    <property type="component" value="Unassembled WGS sequence"/>
</dbReference>
<organism evidence="1 2">
    <name type="scientific">Agrobacterium arsenijevicii</name>
    <dbReference type="NCBI Taxonomy" id="1585697"/>
    <lineage>
        <taxon>Bacteria</taxon>
        <taxon>Pseudomonadati</taxon>
        <taxon>Pseudomonadota</taxon>
        <taxon>Alphaproteobacteria</taxon>
        <taxon>Hyphomicrobiales</taxon>
        <taxon>Rhizobiaceae</taxon>
        <taxon>Rhizobium/Agrobacterium group</taxon>
        <taxon>Agrobacterium</taxon>
    </lineage>
</organism>
<accession>A0ABR5DCI4</accession>
<comment type="caution">
    <text evidence="1">The sequence shown here is derived from an EMBL/GenBank/DDBJ whole genome shotgun (WGS) entry which is preliminary data.</text>
</comment>
<name>A0ABR5DCI4_9HYPH</name>
<proteinExistence type="predicted"/>
<gene>
    <name evidence="1" type="ORF">RP75_05970</name>
</gene>
<keyword evidence="2" id="KW-1185">Reference proteome</keyword>
<dbReference type="CDD" id="cd17493">
    <property type="entry name" value="toxin_TenpN"/>
    <property type="match status" value="1"/>
</dbReference>
<evidence type="ECO:0000313" key="2">
    <source>
        <dbReference type="Proteomes" id="UP000032564"/>
    </source>
</evidence>
<sequence length="153" mass="17751">MEIRKLTEAFYVDHMNLDEALDKYDCSEGDQKVRGYGIAIAQSCGHRFGIPFRSRISHNHCFKTGQHKGLDFSKSVLLTLDEYISTEPFKVPTVDLVAVREKSIFIQRRFNKYVERYIKAHSDAKLSIVEREYRYTTLINYHAELGIKLSRGA</sequence>
<dbReference type="InterPro" id="IPR049929">
    <property type="entry name" value="TenpN-like"/>
</dbReference>
<dbReference type="NCBIfam" id="NF047358">
    <property type="entry name" value="TenpIN"/>
    <property type="match status" value="1"/>
</dbReference>